<dbReference type="InterPro" id="IPR036968">
    <property type="entry name" value="Enolpyruvate_Tfrase_sf"/>
</dbReference>
<evidence type="ECO:0000259" key="3">
    <source>
        <dbReference type="Pfam" id="PF00275"/>
    </source>
</evidence>
<dbReference type="InterPro" id="IPR001986">
    <property type="entry name" value="Enolpyruvate_Tfrase_dom"/>
</dbReference>
<proteinExistence type="predicted"/>
<dbReference type="AlphaFoldDB" id="A0A6L9UGG1"/>
<accession>A0A6L9UGG1</accession>
<evidence type="ECO:0000256" key="1">
    <source>
        <dbReference type="ARBA" id="ARBA00022679"/>
    </source>
</evidence>
<dbReference type="SUPFAM" id="SSF55205">
    <property type="entry name" value="EPT/RTPC-like"/>
    <property type="match status" value="1"/>
</dbReference>
<evidence type="ECO:0000313" key="5">
    <source>
        <dbReference type="Proteomes" id="UP000483035"/>
    </source>
</evidence>
<reference evidence="4 5" key="1">
    <citation type="submission" date="2019-12" db="EMBL/GenBank/DDBJ databases">
        <title>Rhizobium genotypes associated with high levels of biological nitrogen fixation by grain legumes in a temperate-maritime cropping system.</title>
        <authorList>
            <person name="Maluk M."/>
            <person name="Francesc Ferrando Molina F."/>
            <person name="Lopez Del Egido L."/>
            <person name="Lafos M."/>
            <person name="Langarica-Fuentes A."/>
            <person name="Gebre Yohannes G."/>
            <person name="Young M.W."/>
            <person name="Martin P."/>
            <person name="Gantlett R."/>
            <person name="Kenicer G."/>
            <person name="Hawes C."/>
            <person name="Begg G.S."/>
            <person name="Quilliam R.S."/>
            <person name="Squire G.R."/>
            <person name="Poole P.S."/>
            <person name="Young P.W."/>
            <person name="Iannetta P.M."/>
            <person name="James E.K."/>
        </authorList>
    </citation>
    <scope>NUCLEOTIDE SEQUENCE [LARGE SCALE GENOMIC DNA]</scope>
    <source>
        <strain evidence="4 5">JHI1118</strain>
    </source>
</reference>
<organism evidence="4 5">
    <name type="scientific">Rhizobium lusitanum</name>
    <dbReference type="NCBI Taxonomy" id="293958"/>
    <lineage>
        <taxon>Bacteria</taxon>
        <taxon>Pseudomonadati</taxon>
        <taxon>Pseudomonadota</taxon>
        <taxon>Alphaproteobacteria</taxon>
        <taxon>Hyphomicrobiales</taxon>
        <taxon>Rhizobiaceae</taxon>
        <taxon>Rhizobium/Agrobacterium group</taxon>
        <taxon>Rhizobium</taxon>
    </lineage>
</organism>
<dbReference type="Pfam" id="PF00275">
    <property type="entry name" value="EPSP_synthase"/>
    <property type="match status" value="1"/>
</dbReference>
<protein>
    <recommendedName>
        <fullName evidence="3">Enolpyruvate transferase domain-containing protein</fullName>
    </recommendedName>
</protein>
<feature type="domain" description="Enolpyruvate transferase" evidence="3">
    <location>
        <begin position="47"/>
        <end position="92"/>
    </location>
</feature>
<evidence type="ECO:0000313" key="4">
    <source>
        <dbReference type="EMBL" id="NEI73422.1"/>
    </source>
</evidence>
<evidence type="ECO:0000256" key="2">
    <source>
        <dbReference type="SAM" id="MobiDB-lite"/>
    </source>
</evidence>
<gene>
    <name evidence="4" type="ORF">GR212_28100</name>
</gene>
<dbReference type="Gene3D" id="3.65.10.10">
    <property type="entry name" value="Enolpyruvate transferase domain"/>
    <property type="match status" value="1"/>
</dbReference>
<sequence>MPHGTIPQPAVARRSTGLSGSIRLPRGRGKDMPTLRDKPDGRGLGNAGKGETRTLLDHRIAMGFLAMGLASRHPVTLDDSAMIATSFPEFFAMMTRLGATIEAKD</sequence>
<feature type="region of interest" description="Disordered" evidence="2">
    <location>
        <begin position="1"/>
        <end position="50"/>
    </location>
</feature>
<name>A0A6L9UGG1_9HYPH</name>
<dbReference type="Proteomes" id="UP000483035">
    <property type="component" value="Unassembled WGS sequence"/>
</dbReference>
<comment type="caution">
    <text evidence="4">The sequence shown here is derived from an EMBL/GenBank/DDBJ whole genome shotgun (WGS) entry which is preliminary data.</text>
</comment>
<dbReference type="InterPro" id="IPR013792">
    <property type="entry name" value="RNA3'P_cycl/enolpyr_Trfase_a/b"/>
</dbReference>
<keyword evidence="1" id="KW-0808">Transferase</keyword>
<feature type="compositionally biased region" description="Basic and acidic residues" evidence="2">
    <location>
        <begin position="28"/>
        <end position="41"/>
    </location>
</feature>
<dbReference type="GO" id="GO:0016765">
    <property type="term" value="F:transferase activity, transferring alkyl or aryl (other than methyl) groups"/>
    <property type="evidence" value="ECO:0007669"/>
    <property type="project" value="InterPro"/>
</dbReference>
<dbReference type="EMBL" id="WUEY01000018">
    <property type="protein sequence ID" value="NEI73422.1"/>
    <property type="molecule type" value="Genomic_DNA"/>
</dbReference>